<feature type="transmembrane region" description="Helical" evidence="1">
    <location>
        <begin position="80"/>
        <end position="100"/>
    </location>
</feature>
<sequence length="234" mass="25778">MRTQGTAAELGNRVPRYFDIVVVGFVGFLLLSNITATKLIDINVGVGHLIFDGGAILFPLTYILGDVLTEIYGLKRAKRAIYLGFAMSVIAALVFFLVQIAPPAEGYENQSAYEAVLGFVPRIVLASLLGYLFGQLLNALVLDKLRARFGENNMWIRLIGSTLVGEFADTLIFCTVAFYGIITGADFLNYLITGYVYKVAVEVILLPVTYLVIGWFKRHEPGWVGKSDPNLRLS</sequence>
<keyword evidence="1" id="KW-1003">Cell membrane</keyword>
<feature type="transmembrane region" description="Helical" evidence="1">
    <location>
        <begin position="20"/>
        <end position="40"/>
    </location>
</feature>
<dbReference type="EMBL" id="MPDM01000001">
    <property type="protein sequence ID" value="OKL50677.1"/>
    <property type="molecule type" value="Genomic_DNA"/>
</dbReference>
<dbReference type="PANTHER" id="PTHR34300">
    <property type="entry name" value="QUEUOSINE PRECURSOR TRANSPORTER-RELATED"/>
    <property type="match status" value="1"/>
</dbReference>
<organism evidence="2 3">
    <name type="scientific">Boudabousia marimammalium</name>
    <dbReference type="NCBI Taxonomy" id="156892"/>
    <lineage>
        <taxon>Bacteria</taxon>
        <taxon>Bacillati</taxon>
        <taxon>Actinomycetota</taxon>
        <taxon>Actinomycetes</taxon>
        <taxon>Actinomycetales</taxon>
        <taxon>Actinomycetaceae</taxon>
        <taxon>Boudabousia</taxon>
    </lineage>
</organism>
<proteinExistence type="inferred from homology"/>
<dbReference type="PANTHER" id="PTHR34300:SF2">
    <property type="entry name" value="QUEUOSINE PRECURSOR TRANSPORTER-RELATED"/>
    <property type="match status" value="1"/>
</dbReference>
<evidence type="ECO:0000313" key="3">
    <source>
        <dbReference type="Proteomes" id="UP000186465"/>
    </source>
</evidence>
<feature type="transmembrane region" description="Helical" evidence="1">
    <location>
        <begin position="154"/>
        <end position="182"/>
    </location>
</feature>
<keyword evidence="1" id="KW-0812">Transmembrane</keyword>
<dbReference type="GO" id="GO:0005886">
    <property type="term" value="C:plasma membrane"/>
    <property type="evidence" value="ECO:0007669"/>
    <property type="project" value="UniProtKB-SubCell"/>
</dbReference>
<dbReference type="HAMAP" id="MF_02088">
    <property type="entry name" value="Q_prec_transport"/>
    <property type="match status" value="1"/>
</dbReference>
<comment type="function">
    <text evidence="1">Involved in the import of queuosine (Q) precursors, required for Q precursor salvage.</text>
</comment>
<comment type="subcellular location">
    <subcellularLocation>
        <location evidence="1">Cell membrane</location>
        <topology evidence="1">Multi-pass membrane protein</topology>
    </subcellularLocation>
</comment>
<keyword evidence="1" id="KW-1133">Transmembrane helix</keyword>
<reference evidence="3" key="1">
    <citation type="submission" date="2016-11" db="EMBL/GenBank/DDBJ databases">
        <title>Actinomyces gypaetusis sp. nov. isolated from Gypaetus barbatus in Qinghai Tibet Plateau China.</title>
        <authorList>
            <person name="Meng X."/>
        </authorList>
    </citation>
    <scope>NUCLEOTIDE SEQUENCE [LARGE SCALE GENOMIC DNA]</scope>
    <source>
        <strain evidence="3">DSM 15383</strain>
    </source>
</reference>
<accession>A0A1Q5PSW1</accession>
<dbReference type="AlphaFoldDB" id="A0A1Q5PSW1"/>
<feature type="transmembrane region" description="Helical" evidence="1">
    <location>
        <begin position="120"/>
        <end position="142"/>
    </location>
</feature>
<dbReference type="GO" id="GO:0022857">
    <property type="term" value="F:transmembrane transporter activity"/>
    <property type="evidence" value="ECO:0007669"/>
    <property type="project" value="UniProtKB-UniRule"/>
</dbReference>
<comment type="caution">
    <text evidence="2">The sequence shown here is derived from an EMBL/GenBank/DDBJ whole genome shotgun (WGS) entry which is preliminary data.</text>
</comment>
<comment type="similarity">
    <text evidence="1">Belongs to the vitamin uptake transporter (VUT/ECF) (TC 2.A.88) family. Q precursor transporter subfamily.</text>
</comment>
<keyword evidence="1" id="KW-0813">Transport</keyword>
<keyword evidence="1" id="KW-0472">Membrane</keyword>
<dbReference type="Pfam" id="PF02592">
    <property type="entry name" value="Vut_1"/>
    <property type="match status" value="1"/>
</dbReference>
<evidence type="ECO:0000256" key="1">
    <source>
        <dbReference type="HAMAP-Rule" id="MF_02088"/>
    </source>
</evidence>
<feature type="transmembrane region" description="Helical" evidence="1">
    <location>
        <begin position="46"/>
        <end position="68"/>
    </location>
</feature>
<evidence type="ECO:0000313" key="2">
    <source>
        <dbReference type="EMBL" id="OKL50677.1"/>
    </source>
</evidence>
<dbReference type="Proteomes" id="UP000186465">
    <property type="component" value="Unassembled WGS sequence"/>
</dbReference>
<protein>
    <recommendedName>
        <fullName evidence="1">Probable queuosine precursor transporter</fullName>
        <shortName evidence="1">Q precursor transporter</shortName>
    </recommendedName>
</protein>
<keyword evidence="3" id="KW-1185">Reference proteome</keyword>
<dbReference type="InterPro" id="IPR003744">
    <property type="entry name" value="YhhQ"/>
</dbReference>
<feature type="transmembrane region" description="Helical" evidence="1">
    <location>
        <begin position="194"/>
        <end position="216"/>
    </location>
</feature>
<gene>
    <name evidence="2" type="ORF">BM477_00880</name>
</gene>
<name>A0A1Q5PSW1_9ACTO</name>
<dbReference type="STRING" id="156892.BM477_00880"/>
<dbReference type="NCBIfam" id="TIGR00697">
    <property type="entry name" value="queuosine precursor transporter"/>
    <property type="match status" value="1"/>
</dbReference>